<evidence type="ECO:0000256" key="1">
    <source>
        <dbReference type="SAM" id="MobiDB-lite"/>
    </source>
</evidence>
<dbReference type="InterPro" id="IPR027417">
    <property type="entry name" value="P-loop_NTPase"/>
</dbReference>
<gene>
    <name evidence="2" type="ORF">MPDQ_002464</name>
</gene>
<accession>A0A507QN15</accession>
<sequence length="112" mass="12375">MHESSSVFPESQARERPLSQKGGLNKSASRAGSGAVEPWRSAVAFMDERWYIDVDREVARARLVKRRVAPGIVGDILAAEHRVSSMGFLHADDIVGHRLPAQKIVRGVEHGY</sequence>
<proteinExistence type="predicted"/>
<dbReference type="EMBL" id="VIFY01000178">
    <property type="protein sequence ID" value="TQB69001.1"/>
    <property type="molecule type" value="Genomic_DNA"/>
</dbReference>
<dbReference type="AlphaFoldDB" id="A0A507QN15"/>
<dbReference type="Proteomes" id="UP000319663">
    <property type="component" value="Unassembled WGS sequence"/>
</dbReference>
<keyword evidence="3" id="KW-1185">Reference proteome</keyword>
<name>A0A507QN15_MONPU</name>
<comment type="caution">
    <text evidence="2">The sequence shown here is derived from an EMBL/GenBank/DDBJ whole genome shotgun (WGS) entry which is preliminary data.</text>
</comment>
<dbReference type="STRING" id="5098.A0A507QN15"/>
<reference evidence="2 3" key="1">
    <citation type="submission" date="2019-06" db="EMBL/GenBank/DDBJ databases">
        <title>Wine fermentation using esterase from Monascus purpureus.</title>
        <authorList>
            <person name="Geng C."/>
            <person name="Zhang Y."/>
        </authorList>
    </citation>
    <scope>NUCLEOTIDE SEQUENCE [LARGE SCALE GENOMIC DNA]</scope>
    <source>
        <strain evidence="2">HQ1</strain>
    </source>
</reference>
<evidence type="ECO:0000313" key="2">
    <source>
        <dbReference type="EMBL" id="TQB69001.1"/>
    </source>
</evidence>
<organism evidence="2 3">
    <name type="scientific">Monascus purpureus</name>
    <name type="common">Red mold</name>
    <name type="synonym">Monascus anka</name>
    <dbReference type="NCBI Taxonomy" id="5098"/>
    <lineage>
        <taxon>Eukaryota</taxon>
        <taxon>Fungi</taxon>
        <taxon>Dikarya</taxon>
        <taxon>Ascomycota</taxon>
        <taxon>Pezizomycotina</taxon>
        <taxon>Eurotiomycetes</taxon>
        <taxon>Eurotiomycetidae</taxon>
        <taxon>Eurotiales</taxon>
        <taxon>Aspergillaceae</taxon>
        <taxon>Monascus</taxon>
    </lineage>
</organism>
<evidence type="ECO:0000313" key="3">
    <source>
        <dbReference type="Proteomes" id="UP000319663"/>
    </source>
</evidence>
<feature type="region of interest" description="Disordered" evidence="1">
    <location>
        <begin position="1"/>
        <end position="36"/>
    </location>
</feature>
<protein>
    <submittedName>
        <fullName evidence="2">Uncharacterized protein</fullName>
    </submittedName>
</protein>
<dbReference type="Gene3D" id="3.40.50.300">
    <property type="entry name" value="P-loop containing nucleotide triphosphate hydrolases"/>
    <property type="match status" value="1"/>
</dbReference>